<dbReference type="OrthoDB" id="6109at2759"/>
<evidence type="ECO:0000313" key="3">
    <source>
        <dbReference type="Proteomes" id="UP000039865"/>
    </source>
</evidence>
<dbReference type="InterPro" id="IPR050358">
    <property type="entry name" value="RSE1/DDB1/CFT1"/>
</dbReference>
<dbReference type="GO" id="GO:0005634">
    <property type="term" value="C:nucleus"/>
    <property type="evidence" value="ECO:0007669"/>
    <property type="project" value="InterPro"/>
</dbReference>
<keyword evidence="3" id="KW-1185">Reference proteome</keyword>
<dbReference type="AlphaFoldDB" id="A0A078AXL3"/>
<dbReference type="Pfam" id="PF03178">
    <property type="entry name" value="CPSF_A"/>
    <property type="match status" value="1"/>
</dbReference>
<reference evidence="2 3" key="1">
    <citation type="submission" date="2014-06" db="EMBL/GenBank/DDBJ databases">
        <authorList>
            <person name="Swart Estienne"/>
        </authorList>
    </citation>
    <scope>NUCLEOTIDE SEQUENCE [LARGE SCALE GENOMIC DNA]</scope>
    <source>
        <strain evidence="2 3">130c</strain>
    </source>
</reference>
<gene>
    <name evidence="2" type="primary">Contig19087.g20237</name>
    <name evidence="2" type="ORF">STYLEM_16308</name>
</gene>
<dbReference type="Proteomes" id="UP000039865">
    <property type="component" value="Unassembled WGS sequence"/>
</dbReference>
<dbReference type="PANTHER" id="PTHR10644">
    <property type="entry name" value="DNA REPAIR/RNA PROCESSING CPSF FAMILY"/>
    <property type="match status" value="1"/>
</dbReference>
<evidence type="ECO:0000259" key="1">
    <source>
        <dbReference type="Pfam" id="PF03178"/>
    </source>
</evidence>
<name>A0A078AXL3_STYLE</name>
<evidence type="ECO:0000313" key="2">
    <source>
        <dbReference type="EMBL" id="CDW87205.1"/>
    </source>
</evidence>
<sequence>MYPYIATLKHPTIFSKAFSANLTQQTPENPLERRNLILQYPHELQVFQINSMDQHDNCKYPYTLLFSQPIYAKILAIKRIKPSKKDISRGFQLQDYIFMLTGDKLMHILKYSNESKQMETLSELQLDFGRGQQKFEEVAYITYDELTKTVVIVFKGLYQLIVELEQGNSSSDSQDLSIKTYTLCELDIQNFIKIKKIVRSNPHNNSEKEAYLAVLYDGVTAADRDDEVEINENEYIHLSIYQVKTQFELDQLNQYKILTLVYDLQLGAKSEDQLLNSSYFVNFSYSTAQDQLMLFSQNGVWLYSLDFTKYTNKGDNFVKFIPLNDLSVFSLWLSKDSLIVYGQNSTINLITLYGQNRILIDELLLVKNNLKLSQCEQIVKLNSETLFITSSQQNHQILNVNQQGKKIEILSEIENNGSLAETKYYQDGSKLMLQKGQNKSKIYLLDDHTSIDSVTYIPLEYDDILLGLNLYGDSLLISTQQGSSIFNIKTNSINQTKNAHLSADILIGKNIDSNKYASISHQELRLINTEDNSFKLVELDKQSFVIKGDITDDYCAFFDNQNQLNLYQSKSLNSLDNVKFGQDKQIHDISLIHISKDLNLLVVCYWNVSKISVYRLPNIREPIYEINLLDFINFQSFQIDKIKMLKLNSDFYLLVALTNGFLLSFNFYPQLILNLQTYGLDPRMMIRLSNIKKIGDYIHKIVQLDEHSGFICSDNSQLIFQDLKSKVKSLSFQKVNCIIDENQQYNIEDCLAAGPNRVVLYCAGNIILGSYKSSSNSVDHISGKRIDFDCMVQKFDYIDDLKILIVNQFDSFSLDAQECKTQLISLKNDDNQTIDNIKSQPNEYPSTIFYHKFNNNDRIIFTGHSIRVSEDDQEFAPNKGILYVHQLVESNPEQNQDQSFKAQKLHQLDFNGAIVDIQLMQIEDARKYLIIAVNQNFGIYSLQTAEERQNYSLIEDEVTTVSKQTYIYRIKTVGCKILVADIMRSLSIYTFNPEIQRAACIQICRDPLRQWCMDMIQINENHYLISDYHYNITILSQKSKDQISQQGDDQIFNVFGGFYMGQQVNSINLEFLSKERKNDAQRPEDAFLSHQYLQSQYLPKNQSFFDSQAHLDFNNQIQNMQAFLATSDGGLTTAIFLEYQAYIILKYLQEQLDEVKNSKYKIRNFRKTDVQKQLEGIEKDQEFYDFIDGDFIEQFLEMQESDQINIVDQVIPRIKSIHNSVKNQVTTNFSNITFKDIRMLIETLKSLHQ</sequence>
<organism evidence="2 3">
    <name type="scientific">Stylonychia lemnae</name>
    <name type="common">Ciliate</name>
    <dbReference type="NCBI Taxonomy" id="5949"/>
    <lineage>
        <taxon>Eukaryota</taxon>
        <taxon>Sar</taxon>
        <taxon>Alveolata</taxon>
        <taxon>Ciliophora</taxon>
        <taxon>Intramacronucleata</taxon>
        <taxon>Spirotrichea</taxon>
        <taxon>Stichotrichia</taxon>
        <taxon>Sporadotrichida</taxon>
        <taxon>Oxytrichidae</taxon>
        <taxon>Stylonychinae</taxon>
        <taxon>Stylonychia</taxon>
    </lineage>
</organism>
<dbReference type="Gene3D" id="2.130.10.10">
    <property type="entry name" value="YVTN repeat-like/Quinoprotein amine dehydrogenase"/>
    <property type="match status" value="2"/>
</dbReference>
<dbReference type="InParanoid" id="A0A078AXL3"/>
<proteinExistence type="predicted"/>
<dbReference type="InterPro" id="IPR015943">
    <property type="entry name" value="WD40/YVTN_repeat-like_dom_sf"/>
</dbReference>
<accession>A0A078AXL3</accession>
<dbReference type="InterPro" id="IPR004871">
    <property type="entry name" value="RSE1/DDB1/CPSF1_C"/>
</dbReference>
<protein>
    <recommendedName>
        <fullName evidence="1">RSE1/DDB1/CPSF1 C-terminal domain-containing protein</fullName>
    </recommendedName>
</protein>
<dbReference type="GO" id="GO:0003676">
    <property type="term" value="F:nucleic acid binding"/>
    <property type="evidence" value="ECO:0007669"/>
    <property type="project" value="InterPro"/>
</dbReference>
<feature type="domain" description="RSE1/DDB1/CPSF1 C-terminal" evidence="1">
    <location>
        <begin position="823"/>
        <end position="1196"/>
    </location>
</feature>
<dbReference type="EMBL" id="CCKQ01015395">
    <property type="protein sequence ID" value="CDW87205.1"/>
    <property type="molecule type" value="Genomic_DNA"/>
</dbReference>
<dbReference type="Gene3D" id="1.10.150.910">
    <property type="match status" value="1"/>
</dbReference>